<dbReference type="GO" id="GO:0005829">
    <property type="term" value="C:cytosol"/>
    <property type="evidence" value="ECO:0007669"/>
    <property type="project" value="TreeGrafter"/>
</dbReference>
<feature type="domain" description="Asparagine synthetase" evidence="5">
    <location>
        <begin position="155"/>
        <end position="493"/>
    </location>
</feature>
<gene>
    <name evidence="6" type="ORF">H7849_07865</name>
</gene>
<dbReference type="PIRSF" id="PIRSF001589">
    <property type="entry name" value="Asn_synthetase_glu-h"/>
    <property type="match status" value="1"/>
</dbReference>
<dbReference type="AlphaFoldDB" id="A0A7G8BMQ0"/>
<accession>A0A7G8BMQ0</accession>
<keyword evidence="7" id="KW-1185">Reference proteome</keyword>
<dbReference type="PANTHER" id="PTHR43284:SF1">
    <property type="entry name" value="ASPARAGINE SYNTHETASE"/>
    <property type="match status" value="1"/>
</dbReference>
<proteinExistence type="inferred from homology"/>
<dbReference type="KEGG" id="adin:H7849_07865"/>
<dbReference type="CDD" id="cd01991">
    <property type="entry name" value="Asn_synthase_B_C"/>
    <property type="match status" value="1"/>
</dbReference>
<dbReference type="EMBL" id="CP060394">
    <property type="protein sequence ID" value="QNI33820.1"/>
    <property type="molecule type" value="Genomic_DNA"/>
</dbReference>
<name>A0A7G8BMQ0_9BACT</name>
<evidence type="ECO:0000256" key="2">
    <source>
        <dbReference type="ARBA" id="ARBA00005752"/>
    </source>
</evidence>
<evidence type="ECO:0000313" key="7">
    <source>
        <dbReference type="Proteomes" id="UP000515312"/>
    </source>
</evidence>
<dbReference type="SUPFAM" id="SSF52402">
    <property type="entry name" value="Adenine nucleotide alpha hydrolases-like"/>
    <property type="match status" value="1"/>
</dbReference>
<dbReference type="PANTHER" id="PTHR43284">
    <property type="entry name" value="ASPARAGINE SYNTHETASE (GLUTAMINE-HYDROLYZING)"/>
    <property type="match status" value="1"/>
</dbReference>
<protein>
    <recommendedName>
        <fullName evidence="3">asparagine synthase (glutamine-hydrolyzing)</fullName>
        <ecNumber evidence="3">6.3.5.4</ecNumber>
    </recommendedName>
</protein>
<comment type="pathway">
    <text evidence="1">Amino-acid biosynthesis; L-asparagine biosynthesis; L-asparagine from L-aspartate (L-Gln route): step 1/1.</text>
</comment>
<dbReference type="Proteomes" id="UP000515312">
    <property type="component" value="Chromosome"/>
</dbReference>
<evidence type="ECO:0000313" key="6">
    <source>
        <dbReference type="EMBL" id="QNI33820.1"/>
    </source>
</evidence>
<reference evidence="6 7" key="1">
    <citation type="submission" date="2020-08" db="EMBL/GenBank/DDBJ databases">
        <title>Edaphobacter telluris sp. nov. and Acidobacterium dinghuensis sp. nov., two acidobacteria isolated from forest soil.</title>
        <authorList>
            <person name="Fu J."/>
            <person name="Qiu L."/>
        </authorList>
    </citation>
    <scope>NUCLEOTIDE SEQUENCE [LARGE SCALE GENOMIC DNA]</scope>
    <source>
        <strain evidence="6">4Y35</strain>
    </source>
</reference>
<evidence type="ECO:0000256" key="4">
    <source>
        <dbReference type="ARBA" id="ARBA00048741"/>
    </source>
</evidence>
<dbReference type="Pfam" id="PF00733">
    <property type="entry name" value="Asn_synthase"/>
    <property type="match status" value="1"/>
</dbReference>
<dbReference type="InterPro" id="IPR001962">
    <property type="entry name" value="Asn_synthase"/>
</dbReference>
<evidence type="ECO:0000256" key="3">
    <source>
        <dbReference type="ARBA" id="ARBA00012737"/>
    </source>
</evidence>
<dbReference type="GO" id="GO:0006529">
    <property type="term" value="P:asparagine biosynthetic process"/>
    <property type="evidence" value="ECO:0007669"/>
    <property type="project" value="InterPro"/>
</dbReference>
<dbReference type="InterPro" id="IPR051786">
    <property type="entry name" value="ASN_synthetase/amidase"/>
</dbReference>
<dbReference type="InterPro" id="IPR006426">
    <property type="entry name" value="Asn_synth_AEB"/>
</dbReference>
<dbReference type="RefSeq" id="WP_186745490.1">
    <property type="nucleotide sequence ID" value="NZ_CP060394.1"/>
</dbReference>
<sequence length="529" mass="58861">MIAFPFMAIRFCLNQPIETMGFRIEENADQIEIEIPATATDQLHYRLSSAGDSFVISDDLRTLYQPSDSVDENAIYSLLQFGAVIPPLSPWKQIRRVAPGAITTFSKSNVKEPGVRRVADRQDIDGTDAAEEQIDKDELTSEIVSHLDAVLLGCKDSPVIILFSGGVDSGILAARAAAIGLDVTLVNYCFGKGDQESLHAERMAQHLGLKFTRIYDSGSEIEDVLDHAAQYYRIPFVDHSTLPTSALIRSVIKRFNERAIVFDGTGADGAFGLFGKAKPWQRISSLPRTLRNLGAATYKLTRAYVRNNELEFRLRLLRRSAQLEYPLVAVAQNPLEGIAFHASPIVKGTVDHLAMHWVSYLSDSDPRRQIAALDLALVCSAIFAQKSKSLYAGTSLEVVYPFLSPAMIRLAYKSLFVNGLSKQPKALLKAALARHVPQEMVYRTKSGFVAPIEEKFKQKAFLGAFDNLLKPGAPLHEFVDSTFLRMLRPRLMEGKPLPSQTGIFIWGAVFVNEWLAQMQTLRTFHQDKI</sequence>
<comment type="similarity">
    <text evidence="2">Belongs to the asparagine synthetase family.</text>
</comment>
<evidence type="ECO:0000256" key="1">
    <source>
        <dbReference type="ARBA" id="ARBA00005187"/>
    </source>
</evidence>
<dbReference type="GO" id="GO:0004066">
    <property type="term" value="F:asparagine synthase (glutamine-hydrolyzing) activity"/>
    <property type="evidence" value="ECO:0007669"/>
    <property type="project" value="UniProtKB-EC"/>
</dbReference>
<organism evidence="6 7">
    <name type="scientific">Alloacidobacterium dinghuense</name>
    <dbReference type="NCBI Taxonomy" id="2763107"/>
    <lineage>
        <taxon>Bacteria</taxon>
        <taxon>Pseudomonadati</taxon>
        <taxon>Acidobacteriota</taxon>
        <taxon>Terriglobia</taxon>
        <taxon>Terriglobales</taxon>
        <taxon>Acidobacteriaceae</taxon>
        <taxon>Alloacidobacterium</taxon>
    </lineage>
</organism>
<comment type="catalytic activity">
    <reaction evidence="4">
        <text>L-aspartate + L-glutamine + ATP + H2O = L-asparagine + L-glutamate + AMP + diphosphate + H(+)</text>
        <dbReference type="Rhea" id="RHEA:12228"/>
        <dbReference type="ChEBI" id="CHEBI:15377"/>
        <dbReference type="ChEBI" id="CHEBI:15378"/>
        <dbReference type="ChEBI" id="CHEBI:29985"/>
        <dbReference type="ChEBI" id="CHEBI:29991"/>
        <dbReference type="ChEBI" id="CHEBI:30616"/>
        <dbReference type="ChEBI" id="CHEBI:33019"/>
        <dbReference type="ChEBI" id="CHEBI:58048"/>
        <dbReference type="ChEBI" id="CHEBI:58359"/>
        <dbReference type="ChEBI" id="CHEBI:456215"/>
        <dbReference type="EC" id="6.3.5.4"/>
    </reaction>
</comment>
<dbReference type="EC" id="6.3.5.4" evidence="3"/>
<dbReference type="InterPro" id="IPR014729">
    <property type="entry name" value="Rossmann-like_a/b/a_fold"/>
</dbReference>
<dbReference type="Gene3D" id="3.40.50.620">
    <property type="entry name" value="HUPs"/>
    <property type="match status" value="2"/>
</dbReference>
<evidence type="ECO:0000259" key="5">
    <source>
        <dbReference type="Pfam" id="PF00733"/>
    </source>
</evidence>